<name>A0A2Z7BGK2_9LAMI</name>
<keyword evidence="1" id="KW-1133">Transmembrane helix</keyword>
<keyword evidence="1" id="KW-0812">Transmembrane</keyword>
<keyword evidence="3" id="KW-1185">Reference proteome</keyword>
<reference evidence="2 3" key="1">
    <citation type="journal article" date="2015" name="Proc. Natl. Acad. Sci. U.S.A.">
        <title>The resurrection genome of Boea hygrometrica: A blueprint for survival of dehydration.</title>
        <authorList>
            <person name="Xiao L."/>
            <person name="Yang G."/>
            <person name="Zhang L."/>
            <person name="Yang X."/>
            <person name="Zhao S."/>
            <person name="Ji Z."/>
            <person name="Zhou Q."/>
            <person name="Hu M."/>
            <person name="Wang Y."/>
            <person name="Chen M."/>
            <person name="Xu Y."/>
            <person name="Jin H."/>
            <person name="Xiao X."/>
            <person name="Hu G."/>
            <person name="Bao F."/>
            <person name="Hu Y."/>
            <person name="Wan P."/>
            <person name="Li L."/>
            <person name="Deng X."/>
            <person name="Kuang T."/>
            <person name="Xiang C."/>
            <person name="Zhu J.K."/>
            <person name="Oliver M.J."/>
            <person name="He Y."/>
        </authorList>
    </citation>
    <scope>NUCLEOTIDE SEQUENCE [LARGE SCALE GENOMIC DNA]</scope>
    <source>
        <strain evidence="3">cv. XS01</strain>
    </source>
</reference>
<feature type="transmembrane region" description="Helical" evidence="1">
    <location>
        <begin position="76"/>
        <end position="109"/>
    </location>
</feature>
<dbReference type="AlphaFoldDB" id="A0A2Z7BGK2"/>
<evidence type="ECO:0000313" key="3">
    <source>
        <dbReference type="Proteomes" id="UP000250235"/>
    </source>
</evidence>
<dbReference type="EMBL" id="KV005815">
    <property type="protein sequence ID" value="KZV33400.1"/>
    <property type="molecule type" value="Genomic_DNA"/>
</dbReference>
<accession>A0A2Z7BGK2</accession>
<evidence type="ECO:0000256" key="1">
    <source>
        <dbReference type="SAM" id="Phobius"/>
    </source>
</evidence>
<evidence type="ECO:0000313" key="2">
    <source>
        <dbReference type="EMBL" id="KZV33400.1"/>
    </source>
</evidence>
<organism evidence="2 3">
    <name type="scientific">Dorcoceras hygrometricum</name>
    <dbReference type="NCBI Taxonomy" id="472368"/>
    <lineage>
        <taxon>Eukaryota</taxon>
        <taxon>Viridiplantae</taxon>
        <taxon>Streptophyta</taxon>
        <taxon>Embryophyta</taxon>
        <taxon>Tracheophyta</taxon>
        <taxon>Spermatophyta</taxon>
        <taxon>Magnoliopsida</taxon>
        <taxon>eudicotyledons</taxon>
        <taxon>Gunneridae</taxon>
        <taxon>Pentapetalae</taxon>
        <taxon>asterids</taxon>
        <taxon>lamiids</taxon>
        <taxon>Lamiales</taxon>
        <taxon>Gesneriaceae</taxon>
        <taxon>Didymocarpoideae</taxon>
        <taxon>Trichosporeae</taxon>
        <taxon>Loxocarpinae</taxon>
        <taxon>Dorcoceras</taxon>
    </lineage>
</organism>
<proteinExistence type="predicted"/>
<keyword evidence="1" id="KW-0472">Membrane</keyword>
<dbReference type="Proteomes" id="UP000250235">
    <property type="component" value="Unassembled WGS sequence"/>
</dbReference>
<protein>
    <submittedName>
        <fullName evidence="2">Uncharacterized protein</fullName>
    </submittedName>
</protein>
<sequence>MHTSWRSNSDITSVTRQTHLPKTHPVLWPEIYHTIVSSDNIGYPRMKASGESSTTKHRLLHASGPHPIPPPNDPNWLLLLATGFACEWLLLLVTGFACDWLLLFVVIVIRIKISPKRRRINTYATKHAANNQIPALTNFTNNETSVIRKQQRIVRRTTKYAGNHANVQRPDFTTNQTDLTLNAKQRRVVSRHKHALFRLLNTSDSDFSHEQISHNKSIDLTPNSKRFHPIETRYSKQSISRRDQKIINQTLLKILKSEI</sequence>
<gene>
    <name evidence="2" type="ORF">F511_39428</name>
</gene>